<feature type="region of interest" description="Disordered" evidence="1">
    <location>
        <begin position="44"/>
        <end position="101"/>
    </location>
</feature>
<comment type="caution">
    <text evidence="2">The sequence shown here is derived from an EMBL/GenBank/DDBJ whole genome shotgun (WGS) entry which is preliminary data.</text>
</comment>
<feature type="compositionally biased region" description="Basic and acidic residues" evidence="1">
    <location>
        <begin position="55"/>
        <end position="83"/>
    </location>
</feature>
<organism evidence="2 3">
    <name type="scientific">Phytophthora lilii</name>
    <dbReference type="NCBI Taxonomy" id="2077276"/>
    <lineage>
        <taxon>Eukaryota</taxon>
        <taxon>Sar</taxon>
        <taxon>Stramenopiles</taxon>
        <taxon>Oomycota</taxon>
        <taxon>Peronosporomycetes</taxon>
        <taxon>Peronosporales</taxon>
        <taxon>Peronosporaceae</taxon>
        <taxon>Phytophthora</taxon>
    </lineage>
</organism>
<name>A0A9W6X1H5_9STRA</name>
<dbReference type="EMBL" id="BSXW01000633">
    <property type="protein sequence ID" value="GMF26890.1"/>
    <property type="molecule type" value="Genomic_DNA"/>
</dbReference>
<proteinExistence type="predicted"/>
<dbReference type="AlphaFoldDB" id="A0A9W6X1H5"/>
<feature type="compositionally biased region" description="Basic and acidic residues" evidence="1">
    <location>
        <begin position="92"/>
        <end position="101"/>
    </location>
</feature>
<protein>
    <submittedName>
        <fullName evidence="2">Unnamed protein product</fullName>
    </submittedName>
</protein>
<reference evidence="2" key="1">
    <citation type="submission" date="2023-04" db="EMBL/GenBank/DDBJ databases">
        <title>Phytophthora lilii NBRC 32176.</title>
        <authorList>
            <person name="Ichikawa N."/>
            <person name="Sato H."/>
            <person name="Tonouchi N."/>
        </authorList>
    </citation>
    <scope>NUCLEOTIDE SEQUENCE</scope>
    <source>
        <strain evidence="2">NBRC 32176</strain>
    </source>
</reference>
<gene>
    <name evidence="2" type="ORF">Plil01_001122300</name>
</gene>
<dbReference type="Proteomes" id="UP001165083">
    <property type="component" value="Unassembled WGS sequence"/>
</dbReference>
<evidence type="ECO:0000256" key="1">
    <source>
        <dbReference type="SAM" id="MobiDB-lite"/>
    </source>
</evidence>
<evidence type="ECO:0000313" key="2">
    <source>
        <dbReference type="EMBL" id="GMF26890.1"/>
    </source>
</evidence>
<accession>A0A9W6X1H5</accession>
<evidence type="ECO:0000313" key="3">
    <source>
        <dbReference type="Proteomes" id="UP001165083"/>
    </source>
</evidence>
<keyword evidence="3" id="KW-1185">Reference proteome</keyword>
<sequence>MLGSPTWPPVPWIDFDAVARSRNPPPRVSLVKATLNDIIAELQVREAKGASNERSYPRQRDASDRSDDERSEELSDHTEHYEDFDNEYSSSDDERHLVAANDNERRAAAEGTMGLAQRVVVQTTLLTIALSAANCATSARCWKIVQLSRNSQPS</sequence>